<keyword evidence="4" id="KW-1185">Reference proteome</keyword>
<evidence type="ECO:0000256" key="1">
    <source>
        <dbReference type="ARBA" id="ARBA00022729"/>
    </source>
</evidence>
<dbReference type="Proteomes" id="UP001396334">
    <property type="component" value="Unassembled WGS sequence"/>
</dbReference>
<dbReference type="EMBL" id="JBBPBN010000006">
    <property type="protein sequence ID" value="KAK9035578.1"/>
    <property type="molecule type" value="Genomic_DNA"/>
</dbReference>
<dbReference type="PANTHER" id="PTHR33470:SF58">
    <property type="entry name" value="POLLEN OLE E 1 ALLERGEN AND EXTENSIN FAMILY PROTEIN"/>
    <property type="match status" value="1"/>
</dbReference>
<protein>
    <recommendedName>
        <fullName evidence="5">Pollen Ole e 1 allergen and extensin family protein</fullName>
    </recommendedName>
</protein>
<keyword evidence="1 2" id="KW-0732">Signal</keyword>
<evidence type="ECO:0008006" key="5">
    <source>
        <dbReference type="Google" id="ProtNLM"/>
    </source>
</evidence>
<proteinExistence type="predicted"/>
<reference evidence="3 4" key="1">
    <citation type="journal article" date="2024" name="G3 (Bethesda)">
        <title>Genome assembly of Hibiscus sabdariffa L. provides insights into metabolisms of medicinal natural products.</title>
        <authorList>
            <person name="Kim T."/>
        </authorList>
    </citation>
    <scope>NUCLEOTIDE SEQUENCE [LARGE SCALE GENOMIC DNA]</scope>
    <source>
        <strain evidence="3">TK-2024</strain>
        <tissue evidence="3">Old leaves</tissue>
    </source>
</reference>
<evidence type="ECO:0000256" key="2">
    <source>
        <dbReference type="SAM" id="SignalP"/>
    </source>
</evidence>
<accession>A0ABR2TDK4</accession>
<name>A0ABR2TDK4_9ROSI</name>
<sequence>MVLNNFLFTAIFLLLLSLWAAAVSASEPEYNNHEKPNLEEEERLLSTMIGIQGIVYCRSGKKLAPLQGAVARITCEGVDEYGYETESLSILSSATDEKGYFFATISPYELEDHNRRLRNCRAFLELSPSEACDVPTDVNKGLSGAPIGTFSRLHDKNIKLFTVGPFFFVPQQEAKSIPDGY</sequence>
<dbReference type="PANTHER" id="PTHR33470">
    <property type="entry name" value="OS01G0164075 PROTEIN"/>
    <property type="match status" value="1"/>
</dbReference>
<gene>
    <name evidence="3" type="ORF">V6N11_077616</name>
</gene>
<comment type="caution">
    <text evidence="3">The sequence shown here is derived from an EMBL/GenBank/DDBJ whole genome shotgun (WGS) entry which is preliminary data.</text>
</comment>
<feature type="signal peptide" evidence="2">
    <location>
        <begin position="1"/>
        <end position="25"/>
    </location>
</feature>
<dbReference type="Pfam" id="PF01190">
    <property type="entry name" value="Pollen_Ole_e_1"/>
    <property type="match status" value="1"/>
</dbReference>
<organism evidence="3 4">
    <name type="scientific">Hibiscus sabdariffa</name>
    <name type="common">roselle</name>
    <dbReference type="NCBI Taxonomy" id="183260"/>
    <lineage>
        <taxon>Eukaryota</taxon>
        <taxon>Viridiplantae</taxon>
        <taxon>Streptophyta</taxon>
        <taxon>Embryophyta</taxon>
        <taxon>Tracheophyta</taxon>
        <taxon>Spermatophyta</taxon>
        <taxon>Magnoliopsida</taxon>
        <taxon>eudicotyledons</taxon>
        <taxon>Gunneridae</taxon>
        <taxon>Pentapetalae</taxon>
        <taxon>rosids</taxon>
        <taxon>malvids</taxon>
        <taxon>Malvales</taxon>
        <taxon>Malvaceae</taxon>
        <taxon>Malvoideae</taxon>
        <taxon>Hibiscus</taxon>
    </lineage>
</organism>
<evidence type="ECO:0000313" key="3">
    <source>
        <dbReference type="EMBL" id="KAK9035578.1"/>
    </source>
</evidence>
<evidence type="ECO:0000313" key="4">
    <source>
        <dbReference type="Proteomes" id="UP001396334"/>
    </source>
</evidence>
<feature type="chain" id="PRO_5046184804" description="Pollen Ole e 1 allergen and extensin family protein" evidence="2">
    <location>
        <begin position="26"/>
        <end position="181"/>
    </location>
</feature>